<feature type="compositionally biased region" description="Low complexity" evidence="1">
    <location>
        <begin position="146"/>
        <end position="156"/>
    </location>
</feature>
<keyword evidence="3" id="KW-1185">Reference proteome</keyword>
<evidence type="ECO:0000313" key="3">
    <source>
        <dbReference type="Proteomes" id="UP000278143"/>
    </source>
</evidence>
<protein>
    <submittedName>
        <fullName evidence="2">Uncharacterized protein</fullName>
    </submittedName>
</protein>
<gene>
    <name evidence="2" type="ORF">SYNPS1DRAFT_29915</name>
</gene>
<accession>A0A4P9YWC1</accession>
<feature type="region of interest" description="Disordered" evidence="1">
    <location>
        <begin position="408"/>
        <end position="473"/>
    </location>
</feature>
<dbReference type="EMBL" id="KZ990307">
    <property type="protein sequence ID" value="RKP24317.1"/>
    <property type="molecule type" value="Genomic_DNA"/>
</dbReference>
<evidence type="ECO:0000313" key="2">
    <source>
        <dbReference type="EMBL" id="RKP24317.1"/>
    </source>
</evidence>
<evidence type="ECO:0000256" key="1">
    <source>
        <dbReference type="SAM" id="MobiDB-lite"/>
    </source>
</evidence>
<dbReference type="AlphaFoldDB" id="A0A4P9YWC1"/>
<sequence length="473" mass="51154">MASIATAAAAVLPASSLPCSQSNRYTRTGSGSDLIHFDEPSFAELHTLPKHPAARRHSISTVSTSGAIEQPYRTPHSSHHHQQHGSTEHRDQQADGLHGTTHLDHTAGRGASATATSQPASEPNGQQPPCQNSSSDASDEASRPVTTSSSSSTTTSLANLRSPRRVGSCRRPLSELLTRAPSLYDTPMESQEMDEYTMPDGWPQPEKRRRLEGSAAAEPSSSCTSSGRAAALSARSASLLATRMMSVEMTDAEPLAIHQQMDGAPSSSSTFSFTFRHPEQTLIRRPATTTTHRPEGDQPNGAADLHSHDDDDEDDEDDEENDCENHPPSMLALPSPEGLDWSLCPNDPSVDEEDVLVSLDYVINDQMRAQPDPDYAAKMSLPSDFEAFRRRVVIWTIQTSGVLGYHKETASSTAEQTRKRKEHGSLDKGRLRQNNSSGSNSNSDDDDDGSSGSNSNQEVGKEKAPRKAKEAAY</sequence>
<feature type="compositionally biased region" description="Low complexity" evidence="1">
    <location>
        <begin position="266"/>
        <end position="275"/>
    </location>
</feature>
<dbReference type="Proteomes" id="UP000278143">
    <property type="component" value="Unassembled WGS sequence"/>
</dbReference>
<name>A0A4P9YWC1_9FUNG</name>
<organism evidence="2 3">
    <name type="scientific">Syncephalis pseudoplumigaleata</name>
    <dbReference type="NCBI Taxonomy" id="1712513"/>
    <lineage>
        <taxon>Eukaryota</taxon>
        <taxon>Fungi</taxon>
        <taxon>Fungi incertae sedis</taxon>
        <taxon>Zoopagomycota</taxon>
        <taxon>Zoopagomycotina</taxon>
        <taxon>Zoopagomycetes</taxon>
        <taxon>Zoopagales</taxon>
        <taxon>Piptocephalidaceae</taxon>
        <taxon>Syncephalis</taxon>
    </lineage>
</organism>
<feature type="compositionally biased region" description="Basic and acidic residues" evidence="1">
    <location>
        <begin position="459"/>
        <end position="473"/>
    </location>
</feature>
<reference evidence="3" key="1">
    <citation type="journal article" date="2018" name="Nat. Microbiol.">
        <title>Leveraging single-cell genomics to expand the fungal tree of life.</title>
        <authorList>
            <person name="Ahrendt S.R."/>
            <person name="Quandt C.A."/>
            <person name="Ciobanu D."/>
            <person name="Clum A."/>
            <person name="Salamov A."/>
            <person name="Andreopoulos B."/>
            <person name="Cheng J.F."/>
            <person name="Woyke T."/>
            <person name="Pelin A."/>
            <person name="Henrissat B."/>
            <person name="Reynolds N.K."/>
            <person name="Benny G.L."/>
            <person name="Smith M.E."/>
            <person name="James T.Y."/>
            <person name="Grigoriev I.V."/>
        </authorList>
    </citation>
    <scope>NUCLEOTIDE SEQUENCE [LARGE SCALE GENOMIC DNA]</scope>
    <source>
        <strain evidence="3">Benny S71-1</strain>
    </source>
</reference>
<feature type="region of interest" description="Disordered" evidence="1">
    <location>
        <begin position="260"/>
        <end position="347"/>
    </location>
</feature>
<feature type="compositionally biased region" description="Acidic residues" evidence="1">
    <location>
        <begin position="310"/>
        <end position="322"/>
    </location>
</feature>
<feature type="region of interest" description="Disordered" evidence="1">
    <location>
        <begin position="69"/>
        <end position="230"/>
    </location>
</feature>
<feature type="compositionally biased region" description="Low complexity" evidence="1">
    <location>
        <begin position="108"/>
        <end position="117"/>
    </location>
</feature>
<proteinExistence type="predicted"/>
<dbReference type="OrthoDB" id="5590282at2759"/>
<feature type="compositionally biased region" description="Polar residues" evidence="1">
    <location>
        <begin position="118"/>
        <end position="136"/>
    </location>
</feature>